<evidence type="ECO:0000313" key="1">
    <source>
        <dbReference type="EMBL" id="AWI07722.1"/>
    </source>
</evidence>
<dbReference type="KEGG" id="cdrk:B9W14_06045"/>
<gene>
    <name evidence="1" type="ORF">B9W14_06045</name>
</gene>
<dbReference type="EMBL" id="CP020953">
    <property type="protein sequence ID" value="AWI07722.1"/>
    <property type="molecule type" value="Genomic_DNA"/>
</dbReference>
<name>A0A2U8DZN3_9CLOT</name>
<proteinExistence type="predicted"/>
<keyword evidence="2" id="KW-1185">Reference proteome</keyword>
<protein>
    <recommendedName>
        <fullName evidence="3">Rhs family protein</fullName>
    </recommendedName>
</protein>
<dbReference type="Proteomes" id="UP000244910">
    <property type="component" value="Chromosome"/>
</dbReference>
<organism evidence="1 2">
    <name type="scientific">Clostridium drakei</name>
    <dbReference type="NCBI Taxonomy" id="332101"/>
    <lineage>
        <taxon>Bacteria</taxon>
        <taxon>Bacillati</taxon>
        <taxon>Bacillota</taxon>
        <taxon>Clostridia</taxon>
        <taxon>Eubacteriales</taxon>
        <taxon>Clostridiaceae</taxon>
        <taxon>Clostridium</taxon>
    </lineage>
</organism>
<evidence type="ECO:0008006" key="3">
    <source>
        <dbReference type="Google" id="ProtNLM"/>
    </source>
</evidence>
<reference evidence="2" key="1">
    <citation type="submission" date="2017-04" db="EMBL/GenBank/DDBJ databases">
        <authorList>
            <person name="Song Y."/>
            <person name="Cho B.-K."/>
        </authorList>
    </citation>
    <scope>NUCLEOTIDE SEQUENCE [LARGE SCALE GENOMIC DNA]</scope>
    <source>
        <strain evidence="2">SL1</strain>
    </source>
</reference>
<dbReference type="RefSeq" id="WP_032077822.1">
    <property type="nucleotide sequence ID" value="NZ_CP020953.1"/>
</dbReference>
<dbReference type="OrthoDB" id="1923247at2"/>
<sequence>MQARKLMKDRELAEYLDTNHSNLPFEYYEKKYLKQGYNGNLLYRKILEASNRTNKKVNEELGIA</sequence>
<evidence type="ECO:0000313" key="2">
    <source>
        <dbReference type="Proteomes" id="UP000244910"/>
    </source>
</evidence>
<dbReference type="AlphaFoldDB" id="A0A2U8DZN3"/>
<accession>A0A2U8DZN3</accession>